<dbReference type="Gene3D" id="3.90.1720.10">
    <property type="entry name" value="endopeptidase domain like (from Nostoc punctiforme)"/>
    <property type="match status" value="1"/>
</dbReference>
<name>A0A3L7AIE9_9HYPH</name>
<comment type="caution">
    <text evidence="1">The sequence shown here is derived from an EMBL/GenBank/DDBJ whole genome shotgun (WGS) entry which is preliminary data.</text>
</comment>
<keyword evidence="2" id="KW-1185">Reference proteome</keyword>
<evidence type="ECO:0008006" key="3">
    <source>
        <dbReference type="Google" id="ProtNLM"/>
    </source>
</evidence>
<evidence type="ECO:0000313" key="2">
    <source>
        <dbReference type="Proteomes" id="UP000269692"/>
    </source>
</evidence>
<protein>
    <recommendedName>
        <fullName evidence="3">NlpC/P60 domain-containing protein</fullName>
    </recommendedName>
</protein>
<sequence length="135" mass="15590">MDRPAYLRSLIGRPWSSSASCWHLAREVEREMFGRELPDAEVPSLPSWRWMIESIEGHPERARWREVERRPHGLVTAADGALVLMARSNRPAHIGVWLRPEQAIIHADQGAGVMLELMTTLRARGWARLRFYEPI</sequence>
<organism evidence="1 2">
    <name type="scientific">Xanthobacter tagetidis</name>
    <dbReference type="NCBI Taxonomy" id="60216"/>
    <lineage>
        <taxon>Bacteria</taxon>
        <taxon>Pseudomonadati</taxon>
        <taxon>Pseudomonadota</taxon>
        <taxon>Alphaproteobacteria</taxon>
        <taxon>Hyphomicrobiales</taxon>
        <taxon>Xanthobacteraceae</taxon>
        <taxon>Xanthobacter</taxon>
    </lineage>
</organism>
<reference evidence="1 2" key="1">
    <citation type="submission" date="2018-10" db="EMBL/GenBank/DDBJ databases">
        <title>Xanthobacter tagetidis genome sequencing and assembly.</title>
        <authorList>
            <person name="Maclea K.S."/>
            <person name="Goen A.E."/>
            <person name="Fatima S.A."/>
        </authorList>
    </citation>
    <scope>NUCLEOTIDE SEQUENCE [LARGE SCALE GENOMIC DNA]</scope>
    <source>
        <strain evidence="1 2">ATCC 700314</strain>
    </source>
</reference>
<dbReference type="AlphaFoldDB" id="A0A3L7AIE9"/>
<dbReference type="Proteomes" id="UP000269692">
    <property type="component" value="Unassembled WGS sequence"/>
</dbReference>
<dbReference type="OrthoDB" id="7992881at2"/>
<evidence type="ECO:0000313" key="1">
    <source>
        <dbReference type="EMBL" id="RLP79490.1"/>
    </source>
</evidence>
<proteinExistence type="predicted"/>
<dbReference type="EMBL" id="RCTF01000005">
    <property type="protein sequence ID" value="RLP79490.1"/>
    <property type="molecule type" value="Genomic_DNA"/>
</dbReference>
<gene>
    <name evidence="1" type="ORF">D9R14_07445</name>
</gene>
<dbReference type="RefSeq" id="WP_121622700.1">
    <property type="nucleotide sequence ID" value="NZ_JACIIW010000001.1"/>
</dbReference>
<accession>A0A3L7AIE9</accession>